<gene>
    <name evidence="1" type="ORF">PFLG_03094</name>
</gene>
<dbReference type="OrthoDB" id="10263741at2759"/>
<proteinExistence type="predicted"/>
<dbReference type="AlphaFoldDB" id="A0A0L0D0K9"/>
<reference evidence="2" key="2">
    <citation type="submission" date="2015-07" db="EMBL/GenBank/DDBJ databases">
        <title>The genome sequence of Plasmodium falciparum RAJ116.</title>
        <authorList>
            <consortium name="The Broad Institute Genome Sequencing Platform"/>
            <person name="Volkman S.K."/>
            <person name="Neafsey D.E."/>
            <person name="Dash A.P."/>
            <person name="Chitnis C.E."/>
            <person name="Hartl D.L."/>
            <person name="Young S.K."/>
            <person name="Kodira C.D."/>
            <person name="Zeng Q."/>
            <person name="Koehrsen M."/>
            <person name="Godfrey P."/>
            <person name="Alvarado L."/>
            <person name="Berlin A."/>
            <person name="Borenstein D."/>
            <person name="Chen Z."/>
            <person name="Engels R."/>
            <person name="Freedman E."/>
            <person name="Gellesch M."/>
            <person name="Goldberg J."/>
            <person name="Griggs A."/>
            <person name="Gujja S."/>
            <person name="Heiman D."/>
            <person name="Hepburn T."/>
            <person name="Howarth C."/>
            <person name="Jen D."/>
            <person name="Larson L."/>
            <person name="Lewis B."/>
            <person name="Mehta T."/>
            <person name="Park D."/>
            <person name="Pearson M."/>
            <person name="Roberts A."/>
            <person name="Saif S."/>
            <person name="Shea T."/>
            <person name="Shenoy N."/>
            <person name="Sisk P."/>
            <person name="Stolte C."/>
            <person name="Sykes S."/>
            <person name="Walk T."/>
            <person name="White J."/>
            <person name="Yandava C."/>
            <person name="Wirth D.F."/>
            <person name="Nusbaum C."/>
            <person name="Birren B."/>
        </authorList>
    </citation>
    <scope>NUCLEOTIDE SEQUENCE [LARGE SCALE GENOMIC DNA]</scope>
    <source>
        <strain evidence="2">RAJ116</strain>
    </source>
</reference>
<accession>A0A0L0D0K9</accession>
<evidence type="ECO:0000313" key="2">
    <source>
        <dbReference type="Proteomes" id="UP000054566"/>
    </source>
</evidence>
<evidence type="ECO:0000313" key="1">
    <source>
        <dbReference type="EMBL" id="KNC38083.1"/>
    </source>
</evidence>
<dbReference type="Proteomes" id="UP000054566">
    <property type="component" value="Unassembled WGS sequence"/>
</dbReference>
<reference evidence="2" key="1">
    <citation type="submission" date="2015-07" db="EMBL/GenBank/DDBJ databases">
        <title>Annotation of Plasmodium falciparum RAJ116.</title>
        <authorList>
            <consortium name="The Broad Institute Genome Sequencing Platform"/>
            <person name="Volkman S.K."/>
            <person name="Neafsey D.E."/>
            <person name="Dash A.P."/>
            <person name="Chitnis C.E."/>
            <person name="Hartl D.L."/>
            <person name="Young S.K."/>
            <person name="Zeng Q."/>
            <person name="Koehrsen M."/>
            <person name="Alvarado L."/>
            <person name="Berlin A."/>
            <person name="Borenstein D."/>
            <person name="Chapman S.B."/>
            <person name="Chen Z."/>
            <person name="Engels R."/>
            <person name="Freedman E."/>
            <person name="Gellesch M."/>
            <person name="Goldberg J."/>
            <person name="Griggs A."/>
            <person name="Gujja S."/>
            <person name="Heilman E.R."/>
            <person name="Heiman D.I."/>
            <person name="Howarth C."/>
            <person name="Jen D."/>
            <person name="Larson L."/>
            <person name="Mehta T."/>
            <person name="Neiman D."/>
            <person name="Park D."/>
            <person name="Pearson M."/>
            <person name="Roberts A."/>
            <person name="Saif S."/>
            <person name="Shea T."/>
            <person name="Shenoy N."/>
            <person name="Sisk P."/>
            <person name="Stolte C."/>
            <person name="Sykes S."/>
            <person name="Walk T."/>
            <person name="White J."/>
            <person name="Yandava C."/>
            <person name="Haas B."/>
            <person name="Henn M.R."/>
            <person name="Nusbaum C."/>
            <person name="Birren B."/>
        </authorList>
    </citation>
    <scope>NUCLEOTIDE SEQUENCE [LARGE SCALE GENOMIC DNA]</scope>
    <source>
        <strain evidence="2">RAJ116</strain>
    </source>
</reference>
<dbReference type="EMBL" id="GG664871">
    <property type="protein sequence ID" value="KNC38083.1"/>
    <property type="molecule type" value="Genomic_DNA"/>
</dbReference>
<name>A0A0L0D0K9_PLAFA</name>
<protein>
    <submittedName>
        <fullName evidence="1">Uncharacterized protein</fullName>
    </submittedName>
</protein>
<organism evidence="1 2">
    <name type="scientific">Plasmodium falciparum RAJ116</name>
    <dbReference type="NCBI Taxonomy" id="580058"/>
    <lineage>
        <taxon>Eukaryota</taxon>
        <taxon>Sar</taxon>
        <taxon>Alveolata</taxon>
        <taxon>Apicomplexa</taxon>
        <taxon>Aconoidasida</taxon>
        <taxon>Haemosporida</taxon>
        <taxon>Plasmodiidae</taxon>
        <taxon>Plasmodium</taxon>
        <taxon>Plasmodium (Laverania)</taxon>
    </lineage>
</organism>
<sequence length="70" mass="8600">MSNYYINEAYSSNLKSEKVRRKLRIHIYPIYKDGQREVEFPFKYKSLQIRIKFIIMLVHQHLLLIIHGMF</sequence>